<dbReference type="GO" id="GO:0051539">
    <property type="term" value="F:4 iron, 4 sulfur cluster binding"/>
    <property type="evidence" value="ECO:0007669"/>
    <property type="project" value="UniProtKB-KW"/>
</dbReference>
<dbReference type="InterPro" id="IPR007197">
    <property type="entry name" value="rSAM"/>
</dbReference>
<comment type="caution">
    <text evidence="8">The sequence shown here is derived from an EMBL/GenBank/DDBJ whole genome shotgun (WGS) entry which is preliminary data.</text>
</comment>
<dbReference type="GO" id="GO:0003824">
    <property type="term" value="F:catalytic activity"/>
    <property type="evidence" value="ECO:0007669"/>
    <property type="project" value="InterPro"/>
</dbReference>
<evidence type="ECO:0000259" key="7">
    <source>
        <dbReference type="Pfam" id="PF04055"/>
    </source>
</evidence>
<dbReference type="EMBL" id="QAAD01000006">
    <property type="protein sequence ID" value="PTN09022.1"/>
    <property type="molecule type" value="Genomic_DNA"/>
</dbReference>
<dbReference type="CDD" id="cd01335">
    <property type="entry name" value="Radical_SAM"/>
    <property type="match status" value="1"/>
</dbReference>
<organism evidence="8 9">
    <name type="scientific">Mangrovibacterium marinum</name>
    <dbReference type="NCBI Taxonomy" id="1639118"/>
    <lineage>
        <taxon>Bacteria</taxon>
        <taxon>Pseudomonadati</taxon>
        <taxon>Bacteroidota</taxon>
        <taxon>Bacteroidia</taxon>
        <taxon>Marinilabiliales</taxon>
        <taxon>Prolixibacteraceae</taxon>
        <taxon>Mangrovibacterium</taxon>
    </lineage>
</organism>
<evidence type="ECO:0000256" key="6">
    <source>
        <dbReference type="ARBA" id="ARBA00023014"/>
    </source>
</evidence>
<dbReference type="GO" id="GO:0046872">
    <property type="term" value="F:metal ion binding"/>
    <property type="evidence" value="ECO:0007669"/>
    <property type="project" value="UniProtKB-KW"/>
</dbReference>
<dbReference type="SUPFAM" id="SSF102114">
    <property type="entry name" value="Radical SAM enzymes"/>
    <property type="match status" value="1"/>
</dbReference>
<keyword evidence="9" id="KW-1185">Reference proteome</keyword>
<dbReference type="SFLD" id="SFLDG01083">
    <property type="entry name" value="Uncharacterised_Radical_SAM_Su"/>
    <property type="match status" value="1"/>
</dbReference>
<evidence type="ECO:0000313" key="8">
    <source>
        <dbReference type="EMBL" id="PTN09022.1"/>
    </source>
</evidence>
<keyword evidence="4" id="KW-0479">Metal-binding</keyword>
<evidence type="ECO:0000256" key="2">
    <source>
        <dbReference type="ARBA" id="ARBA00022485"/>
    </source>
</evidence>
<dbReference type="RefSeq" id="WP_107821935.1">
    <property type="nucleotide sequence ID" value="NZ_QAAD01000006.1"/>
</dbReference>
<dbReference type="PANTHER" id="PTHR43787:SF11">
    <property type="entry name" value="UPF0026 PROTEIN SLR1464"/>
    <property type="match status" value="1"/>
</dbReference>
<gene>
    <name evidence="8" type="ORF">C8N47_106121</name>
</gene>
<dbReference type="Proteomes" id="UP000243525">
    <property type="component" value="Unassembled WGS sequence"/>
</dbReference>
<dbReference type="SFLD" id="SFLDS00029">
    <property type="entry name" value="Radical_SAM"/>
    <property type="match status" value="1"/>
</dbReference>
<accession>A0A2T5C2V6</accession>
<keyword evidence="6" id="KW-0411">Iron-sulfur</keyword>
<sequence length="259" mass="28833">MATFLFDKIIFGPVKSRRLGVSLGVNLLPTDSKVCSFDCIYCECGWTPRKREHKAELPSRQQVAQRLEAQLKKMQQAGELPDVITFAGNGEPTLHPDFAAIIDDTISLRNSYAPNCRVAVLSNATMLHREPVFQALLKVDDNILKLDSAIERTVELLDCPMGRFNLAEVMEQLARFGKSATIQTLFVRGKHKGERIDNTSPEELEAWLTALKKINPAQVMIYTIARDTPAQGLVKIPLDELNQIADRVKAAGFEVQVSA</sequence>
<reference evidence="8 9" key="1">
    <citation type="submission" date="2018-04" db="EMBL/GenBank/DDBJ databases">
        <title>Genomic Encyclopedia of Archaeal and Bacterial Type Strains, Phase II (KMG-II): from individual species to whole genera.</title>
        <authorList>
            <person name="Goeker M."/>
        </authorList>
    </citation>
    <scope>NUCLEOTIDE SEQUENCE [LARGE SCALE GENOMIC DNA]</scope>
    <source>
        <strain evidence="8 9">DSM 28823</strain>
    </source>
</reference>
<evidence type="ECO:0000256" key="5">
    <source>
        <dbReference type="ARBA" id="ARBA00023004"/>
    </source>
</evidence>
<name>A0A2T5C2V6_9BACT</name>
<dbReference type="InterPro" id="IPR013785">
    <property type="entry name" value="Aldolase_TIM"/>
</dbReference>
<comment type="cofactor">
    <cofactor evidence="1">
        <name>[4Fe-4S] cluster</name>
        <dbReference type="ChEBI" id="CHEBI:49883"/>
    </cofactor>
</comment>
<dbReference type="InterPro" id="IPR040084">
    <property type="entry name" value="GTPase_Obg"/>
</dbReference>
<evidence type="ECO:0000256" key="3">
    <source>
        <dbReference type="ARBA" id="ARBA00022691"/>
    </source>
</evidence>
<dbReference type="Gene3D" id="3.20.20.70">
    <property type="entry name" value="Aldolase class I"/>
    <property type="match status" value="1"/>
</dbReference>
<protein>
    <submittedName>
        <fullName evidence="8">Wyosine [tRNA(Phe)-imidazoG37] synthetase (Radical SAM superfamily)</fullName>
    </submittedName>
</protein>
<dbReference type="AlphaFoldDB" id="A0A2T5C2V6"/>
<dbReference type="OrthoDB" id="9795504at2"/>
<keyword evidence="5" id="KW-0408">Iron</keyword>
<proteinExistence type="predicted"/>
<dbReference type="Pfam" id="PF04055">
    <property type="entry name" value="Radical_SAM"/>
    <property type="match status" value="1"/>
</dbReference>
<evidence type="ECO:0000313" key="9">
    <source>
        <dbReference type="Proteomes" id="UP000243525"/>
    </source>
</evidence>
<dbReference type="InterPro" id="IPR058240">
    <property type="entry name" value="rSAM_sf"/>
</dbReference>
<keyword evidence="2" id="KW-0004">4Fe-4S</keyword>
<dbReference type="PANTHER" id="PTHR43787">
    <property type="entry name" value="FEMO COFACTOR BIOSYNTHESIS PROTEIN NIFB-RELATED"/>
    <property type="match status" value="1"/>
</dbReference>
<feature type="domain" description="Radical SAM core" evidence="7">
    <location>
        <begin position="33"/>
        <end position="141"/>
    </location>
</feature>
<keyword evidence="3" id="KW-0949">S-adenosyl-L-methionine</keyword>
<evidence type="ECO:0000256" key="1">
    <source>
        <dbReference type="ARBA" id="ARBA00001966"/>
    </source>
</evidence>
<evidence type="ECO:0000256" key="4">
    <source>
        <dbReference type="ARBA" id="ARBA00022723"/>
    </source>
</evidence>